<evidence type="ECO:0000256" key="6">
    <source>
        <dbReference type="ARBA" id="ARBA00023136"/>
    </source>
</evidence>
<evidence type="ECO:0000256" key="1">
    <source>
        <dbReference type="ARBA" id="ARBA00004651"/>
    </source>
</evidence>
<dbReference type="EMBL" id="VXPY01000103">
    <property type="protein sequence ID" value="MYD91573.1"/>
    <property type="molecule type" value="Genomic_DNA"/>
</dbReference>
<dbReference type="PROSITE" id="PS50928">
    <property type="entry name" value="ABC_TM1"/>
    <property type="match status" value="1"/>
</dbReference>
<dbReference type="InterPro" id="IPR000515">
    <property type="entry name" value="MetI-like"/>
</dbReference>
<evidence type="ECO:0000313" key="9">
    <source>
        <dbReference type="EMBL" id="MYD91573.1"/>
    </source>
</evidence>
<comment type="similarity">
    <text evidence="7">Belongs to the binding-protein-dependent transport system permease family.</text>
</comment>
<evidence type="ECO:0000256" key="7">
    <source>
        <dbReference type="RuleBase" id="RU363032"/>
    </source>
</evidence>
<gene>
    <name evidence="9" type="ORF">F4Y08_14795</name>
</gene>
<dbReference type="Pfam" id="PF00528">
    <property type="entry name" value="BPD_transp_1"/>
    <property type="match status" value="1"/>
</dbReference>
<dbReference type="InterPro" id="IPR035906">
    <property type="entry name" value="MetI-like_sf"/>
</dbReference>
<protein>
    <submittedName>
        <fullName evidence="9">Carbohydrate ABC transporter permease</fullName>
    </submittedName>
</protein>
<accession>A0A6B1DXZ1</accession>
<comment type="caution">
    <text evidence="9">The sequence shown here is derived from an EMBL/GenBank/DDBJ whole genome shotgun (WGS) entry which is preliminary data.</text>
</comment>
<dbReference type="Gene3D" id="1.10.3720.10">
    <property type="entry name" value="MetI-like"/>
    <property type="match status" value="1"/>
</dbReference>
<evidence type="ECO:0000259" key="8">
    <source>
        <dbReference type="PROSITE" id="PS50928"/>
    </source>
</evidence>
<keyword evidence="6 7" id="KW-0472">Membrane</keyword>
<dbReference type="GO" id="GO:0055085">
    <property type="term" value="P:transmembrane transport"/>
    <property type="evidence" value="ECO:0007669"/>
    <property type="project" value="InterPro"/>
</dbReference>
<feature type="transmembrane region" description="Helical" evidence="7">
    <location>
        <begin position="162"/>
        <end position="181"/>
    </location>
</feature>
<dbReference type="GO" id="GO:0005886">
    <property type="term" value="C:plasma membrane"/>
    <property type="evidence" value="ECO:0007669"/>
    <property type="project" value="UniProtKB-SubCell"/>
</dbReference>
<feature type="transmembrane region" description="Helical" evidence="7">
    <location>
        <begin position="126"/>
        <end position="150"/>
    </location>
</feature>
<evidence type="ECO:0000256" key="5">
    <source>
        <dbReference type="ARBA" id="ARBA00022989"/>
    </source>
</evidence>
<feature type="transmembrane region" description="Helical" evidence="7">
    <location>
        <begin position="95"/>
        <end position="117"/>
    </location>
</feature>
<sequence length="297" mass="33830">MRAVESASPLAQDSPSWRYRRSTRQVLRMSAVHLALVATGFLFLLPLLWMVSTSLKSLTQQAAWPPEWIPHPFVWRNYPDAAAFLPLARYTLNSLTITVLFVIGTLLSCPLIAYAFARIRFPGRDFLFIVLIATIMLPGVVRLIPTYLMFRQLGFLNTYLPMVLPAFFGSPLFIFLLRQYFRTFPEELADAARMDGASEIGILYRIFMPMSGPALAVITIFAVQSQWNDFVDPLIYLNKERMRTLAVGLYYFRAYQDTTNWGQMMAAATMMTAPILILFALFQRYFIQGVALTGMKG</sequence>
<keyword evidence="3" id="KW-1003">Cell membrane</keyword>
<feature type="transmembrane region" description="Helical" evidence="7">
    <location>
        <begin position="202"/>
        <end position="223"/>
    </location>
</feature>
<dbReference type="CDD" id="cd06261">
    <property type="entry name" value="TM_PBP2"/>
    <property type="match status" value="1"/>
</dbReference>
<reference evidence="9" key="1">
    <citation type="submission" date="2019-09" db="EMBL/GenBank/DDBJ databases">
        <title>Characterisation of the sponge microbiome using genome-centric metagenomics.</title>
        <authorList>
            <person name="Engelberts J.P."/>
            <person name="Robbins S.J."/>
            <person name="De Goeij J.M."/>
            <person name="Aranda M."/>
            <person name="Bell S.C."/>
            <person name="Webster N.S."/>
        </authorList>
    </citation>
    <scope>NUCLEOTIDE SEQUENCE</scope>
    <source>
        <strain evidence="9">SB0662_bin_9</strain>
    </source>
</reference>
<name>A0A6B1DXZ1_9CHLR</name>
<dbReference type="PANTHER" id="PTHR43744:SF12">
    <property type="entry name" value="ABC TRANSPORTER PERMEASE PROTEIN MG189-RELATED"/>
    <property type="match status" value="1"/>
</dbReference>
<evidence type="ECO:0000256" key="3">
    <source>
        <dbReference type="ARBA" id="ARBA00022475"/>
    </source>
</evidence>
<dbReference type="AlphaFoldDB" id="A0A6B1DXZ1"/>
<proteinExistence type="inferred from homology"/>
<feature type="transmembrane region" description="Helical" evidence="7">
    <location>
        <begin position="261"/>
        <end position="282"/>
    </location>
</feature>
<feature type="transmembrane region" description="Helical" evidence="7">
    <location>
        <begin position="26"/>
        <end position="49"/>
    </location>
</feature>
<keyword evidence="2 7" id="KW-0813">Transport</keyword>
<keyword evidence="4 7" id="KW-0812">Transmembrane</keyword>
<keyword evidence="5 7" id="KW-1133">Transmembrane helix</keyword>
<organism evidence="9">
    <name type="scientific">Caldilineaceae bacterium SB0662_bin_9</name>
    <dbReference type="NCBI Taxonomy" id="2605258"/>
    <lineage>
        <taxon>Bacteria</taxon>
        <taxon>Bacillati</taxon>
        <taxon>Chloroflexota</taxon>
        <taxon>Caldilineae</taxon>
        <taxon>Caldilineales</taxon>
        <taxon>Caldilineaceae</taxon>
    </lineage>
</organism>
<evidence type="ECO:0000256" key="4">
    <source>
        <dbReference type="ARBA" id="ARBA00022692"/>
    </source>
</evidence>
<evidence type="ECO:0000256" key="2">
    <source>
        <dbReference type="ARBA" id="ARBA00022448"/>
    </source>
</evidence>
<dbReference type="SUPFAM" id="SSF161098">
    <property type="entry name" value="MetI-like"/>
    <property type="match status" value="1"/>
</dbReference>
<comment type="subcellular location">
    <subcellularLocation>
        <location evidence="1 7">Cell membrane</location>
        <topology evidence="1 7">Multi-pass membrane protein</topology>
    </subcellularLocation>
</comment>
<dbReference type="PANTHER" id="PTHR43744">
    <property type="entry name" value="ABC TRANSPORTER PERMEASE PROTEIN MG189-RELATED-RELATED"/>
    <property type="match status" value="1"/>
</dbReference>
<feature type="domain" description="ABC transmembrane type-1" evidence="8">
    <location>
        <begin position="91"/>
        <end position="282"/>
    </location>
</feature>